<accession>X0Y9U3</accession>
<dbReference type="AlphaFoldDB" id="X0Y9U3"/>
<organism evidence="1">
    <name type="scientific">marine sediment metagenome</name>
    <dbReference type="NCBI Taxonomy" id="412755"/>
    <lineage>
        <taxon>unclassified sequences</taxon>
        <taxon>metagenomes</taxon>
        <taxon>ecological metagenomes</taxon>
    </lineage>
</organism>
<name>X0Y9U3_9ZZZZ</name>
<protein>
    <submittedName>
        <fullName evidence="1">Uncharacterized protein</fullName>
    </submittedName>
</protein>
<reference evidence="1" key="1">
    <citation type="journal article" date="2014" name="Front. Microbiol.">
        <title>High frequency of phylogenetically diverse reductive dehalogenase-homologous genes in deep subseafloor sedimentary metagenomes.</title>
        <authorList>
            <person name="Kawai M."/>
            <person name="Futagami T."/>
            <person name="Toyoda A."/>
            <person name="Takaki Y."/>
            <person name="Nishi S."/>
            <person name="Hori S."/>
            <person name="Arai W."/>
            <person name="Tsubouchi T."/>
            <person name="Morono Y."/>
            <person name="Uchiyama I."/>
            <person name="Ito T."/>
            <person name="Fujiyama A."/>
            <person name="Inagaki F."/>
            <person name="Takami H."/>
        </authorList>
    </citation>
    <scope>NUCLEOTIDE SEQUENCE</scope>
    <source>
        <strain evidence="1">Expedition CK06-06</strain>
    </source>
</reference>
<proteinExistence type="predicted"/>
<sequence>MNSILFFPINFDMIYSKTMKILKKSWRIVDENDQRSFYFLKIRFETEIMNIFKNLLFSFNSNLYTT</sequence>
<dbReference type="EMBL" id="BARS01042883">
    <property type="protein sequence ID" value="GAG33636.1"/>
    <property type="molecule type" value="Genomic_DNA"/>
</dbReference>
<gene>
    <name evidence="1" type="ORF">S01H1_65000</name>
</gene>
<comment type="caution">
    <text evidence="1">The sequence shown here is derived from an EMBL/GenBank/DDBJ whole genome shotgun (WGS) entry which is preliminary data.</text>
</comment>
<evidence type="ECO:0000313" key="1">
    <source>
        <dbReference type="EMBL" id="GAG33636.1"/>
    </source>
</evidence>